<organism evidence="2 3">
    <name type="scientific">Gigaspora margarita</name>
    <dbReference type="NCBI Taxonomy" id="4874"/>
    <lineage>
        <taxon>Eukaryota</taxon>
        <taxon>Fungi</taxon>
        <taxon>Fungi incertae sedis</taxon>
        <taxon>Mucoromycota</taxon>
        <taxon>Glomeromycotina</taxon>
        <taxon>Glomeromycetes</taxon>
        <taxon>Diversisporales</taxon>
        <taxon>Gigasporaceae</taxon>
        <taxon>Gigaspora</taxon>
    </lineage>
</organism>
<evidence type="ECO:0000256" key="1">
    <source>
        <dbReference type="SAM" id="MobiDB-lite"/>
    </source>
</evidence>
<name>A0ABN7UNB3_GIGMA</name>
<reference evidence="2 3" key="1">
    <citation type="submission" date="2021-06" db="EMBL/GenBank/DDBJ databases">
        <authorList>
            <person name="Kallberg Y."/>
            <person name="Tangrot J."/>
            <person name="Rosling A."/>
        </authorList>
    </citation>
    <scope>NUCLEOTIDE SEQUENCE [LARGE SCALE GENOMIC DNA]</scope>
    <source>
        <strain evidence="2 3">120-4 pot B 10/14</strain>
    </source>
</reference>
<dbReference type="EMBL" id="CAJVQB010003938">
    <property type="protein sequence ID" value="CAG8622057.1"/>
    <property type="molecule type" value="Genomic_DNA"/>
</dbReference>
<accession>A0ABN7UNB3</accession>
<feature type="compositionally biased region" description="Polar residues" evidence="1">
    <location>
        <begin position="8"/>
        <end position="20"/>
    </location>
</feature>
<sequence>MNAKGSESLLSEQTDPTNFAKNKDKKLPNLESRYQEIENMEDDYIYDI</sequence>
<dbReference type="Proteomes" id="UP000789901">
    <property type="component" value="Unassembled WGS sequence"/>
</dbReference>
<evidence type="ECO:0000313" key="3">
    <source>
        <dbReference type="Proteomes" id="UP000789901"/>
    </source>
</evidence>
<protein>
    <submittedName>
        <fullName evidence="2">190_t:CDS:1</fullName>
    </submittedName>
</protein>
<gene>
    <name evidence="2" type="ORF">GMARGA_LOCUS7892</name>
</gene>
<proteinExistence type="predicted"/>
<comment type="caution">
    <text evidence="2">The sequence shown here is derived from an EMBL/GenBank/DDBJ whole genome shotgun (WGS) entry which is preliminary data.</text>
</comment>
<feature type="region of interest" description="Disordered" evidence="1">
    <location>
        <begin position="1"/>
        <end position="27"/>
    </location>
</feature>
<evidence type="ECO:0000313" key="2">
    <source>
        <dbReference type="EMBL" id="CAG8622057.1"/>
    </source>
</evidence>
<keyword evidence="3" id="KW-1185">Reference proteome</keyword>